<dbReference type="GO" id="GO:0042602">
    <property type="term" value="F:riboflavin reductase (NADPH) activity"/>
    <property type="evidence" value="ECO:0007669"/>
    <property type="project" value="TreeGrafter"/>
</dbReference>
<sequence>MVVSHKDIKYALSKFATGVTILTADAAKSLCATTVNSFSSVSLNPPLCSVCLSYESDTYAYLAQMRPVHYVINILTTEQQLLAQLCASPIKPWHLMNLLKVDYGTYRIGGSLVSLVCENRKKYALGIMRLLSEKS</sequence>
<dbReference type="Pfam" id="PF01613">
    <property type="entry name" value="Flavin_Reduct"/>
    <property type="match status" value="1"/>
</dbReference>
<dbReference type="PANTHER" id="PTHR30466:SF1">
    <property type="entry name" value="FMN REDUCTASE (NADH) RUTF"/>
    <property type="match status" value="1"/>
</dbReference>
<comment type="caution">
    <text evidence="3">The sequence shown here is derived from an EMBL/GenBank/DDBJ whole genome shotgun (WGS) entry which is preliminary data.</text>
</comment>
<dbReference type="AlphaFoldDB" id="A0A2T2XJ07"/>
<proteinExistence type="predicted"/>
<dbReference type="SMART" id="SM00903">
    <property type="entry name" value="Flavin_Reduct"/>
    <property type="match status" value="1"/>
</dbReference>
<dbReference type="Gene3D" id="2.30.110.10">
    <property type="entry name" value="Electron Transport, Fmn-binding Protein, Chain A"/>
    <property type="match status" value="1"/>
</dbReference>
<evidence type="ECO:0000256" key="1">
    <source>
        <dbReference type="ARBA" id="ARBA00023002"/>
    </source>
</evidence>
<dbReference type="SUPFAM" id="SSF50475">
    <property type="entry name" value="FMN-binding split barrel"/>
    <property type="match status" value="1"/>
</dbReference>
<gene>
    <name evidence="3" type="ORF">C7B46_04890</name>
</gene>
<dbReference type="GO" id="GO:0010181">
    <property type="term" value="F:FMN binding"/>
    <property type="evidence" value="ECO:0007669"/>
    <property type="project" value="InterPro"/>
</dbReference>
<organism evidence="3 4">
    <name type="scientific">Sulfobacillus benefaciens</name>
    <dbReference type="NCBI Taxonomy" id="453960"/>
    <lineage>
        <taxon>Bacteria</taxon>
        <taxon>Bacillati</taxon>
        <taxon>Bacillota</taxon>
        <taxon>Clostridia</taxon>
        <taxon>Eubacteriales</taxon>
        <taxon>Clostridiales Family XVII. Incertae Sedis</taxon>
        <taxon>Sulfobacillus</taxon>
    </lineage>
</organism>
<evidence type="ECO:0000259" key="2">
    <source>
        <dbReference type="SMART" id="SM00903"/>
    </source>
</evidence>
<dbReference type="PANTHER" id="PTHR30466">
    <property type="entry name" value="FLAVIN REDUCTASE"/>
    <property type="match status" value="1"/>
</dbReference>
<feature type="domain" description="Flavin reductase like" evidence="2">
    <location>
        <begin position="12"/>
        <end position="135"/>
    </location>
</feature>
<protein>
    <recommendedName>
        <fullName evidence="2">Flavin reductase like domain-containing protein</fullName>
    </recommendedName>
</protein>
<dbReference type="InterPro" id="IPR050268">
    <property type="entry name" value="NADH-dep_flavin_reductase"/>
</dbReference>
<accession>A0A2T2XJ07</accession>
<evidence type="ECO:0000313" key="4">
    <source>
        <dbReference type="Proteomes" id="UP000242972"/>
    </source>
</evidence>
<dbReference type="InterPro" id="IPR012349">
    <property type="entry name" value="Split_barrel_FMN-bd"/>
</dbReference>
<keyword evidence="1" id="KW-0560">Oxidoreductase</keyword>
<dbReference type="Proteomes" id="UP000242972">
    <property type="component" value="Unassembled WGS sequence"/>
</dbReference>
<dbReference type="InterPro" id="IPR002563">
    <property type="entry name" value="Flavin_Rdtase-like_dom"/>
</dbReference>
<reference evidence="3 4" key="1">
    <citation type="journal article" date="2014" name="BMC Genomics">
        <title>Comparison of environmental and isolate Sulfobacillus genomes reveals diverse carbon, sulfur, nitrogen, and hydrogen metabolisms.</title>
        <authorList>
            <person name="Justice N.B."/>
            <person name="Norman A."/>
            <person name="Brown C.T."/>
            <person name="Singh A."/>
            <person name="Thomas B.C."/>
            <person name="Banfield J.F."/>
        </authorList>
    </citation>
    <scope>NUCLEOTIDE SEQUENCE [LARGE SCALE GENOMIC DNA]</scope>
    <source>
        <strain evidence="3">AMDSBA4</strain>
    </source>
</reference>
<dbReference type="EMBL" id="PXYW01000008">
    <property type="protein sequence ID" value="PSR34474.1"/>
    <property type="molecule type" value="Genomic_DNA"/>
</dbReference>
<evidence type="ECO:0000313" key="3">
    <source>
        <dbReference type="EMBL" id="PSR34474.1"/>
    </source>
</evidence>
<name>A0A2T2XJ07_9FIRM</name>